<dbReference type="InterPro" id="IPR000182">
    <property type="entry name" value="GNAT_dom"/>
</dbReference>
<dbReference type="InterPro" id="IPR050832">
    <property type="entry name" value="Bact_Acetyltransf"/>
</dbReference>
<sequence>MSTFDTRRPDVADAEAVHDLVAEHDTAVIGRPDMTRADVADLLGELDLGNDSWLVHEGDRILGWGWAQRQGDSDNVEVDVRARNQPAADLLWDAVTERARRLAREAGHPRVRIDIAVYEQDAAMRAAAAERGFAPATSFHRMRIDFPAPVPVTVPGASLEAGSPGDIRLMRTAHGVQQEGFALHFGFVPRTFEEWVEVMEASSANDWNQLLLARVDGEPAAMLLGTDHFVEDENCGYVRTLAVLPRFRGRGLGRMLLGHAFAADERRGRVGTILHVDSNNTTPALGLYLSAGMRPVLAIDVWRKTVSAS</sequence>
<evidence type="ECO:0000256" key="2">
    <source>
        <dbReference type="ARBA" id="ARBA00023315"/>
    </source>
</evidence>
<dbReference type="Pfam" id="PF00583">
    <property type="entry name" value="Acetyltransf_1"/>
    <property type="match status" value="1"/>
</dbReference>
<feature type="domain" description="N-acetyltransferase" evidence="3">
    <location>
        <begin position="165"/>
        <end position="307"/>
    </location>
</feature>
<dbReference type="PANTHER" id="PTHR43877:SF1">
    <property type="entry name" value="ACETYLTRANSFERASE"/>
    <property type="match status" value="1"/>
</dbReference>
<dbReference type="InterPro" id="IPR016181">
    <property type="entry name" value="Acyl_CoA_acyltransferase"/>
</dbReference>
<comment type="caution">
    <text evidence="4">The sequence shown here is derived from an EMBL/GenBank/DDBJ whole genome shotgun (WGS) entry which is preliminary data.</text>
</comment>
<dbReference type="GO" id="GO:0016747">
    <property type="term" value="F:acyltransferase activity, transferring groups other than amino-acyl groups"/>
    <property type="evidence" value="ECO:0007669"/>
    <property type="project" value="InterPro"/>
</dbReference>
<organism evidence="4 5">
    <name type="scientific">Planotetraspora kaengkrachanensis</name>
    <dbReference type="NCBI Taxonomy" id="575193"/>
    <lineage>
        <taxon>Bacteria</taxon>
        <taxon>Bacillati</taxon>
        <taxon>Actinomycetota</taxon>
        <taxon>Actinomycetes</taxon>
        <taxon>Streptosporangiales</taxon>
        <taxon>Streptosporangiaceae</taxon>
        <taxon>Planotetraspora</taxon>
    </lineage>
</organism>
<dbReference type="Gene3D" id="3.40.630.30">
    <property type="match status" value="1"/>
</dbReference>
<dbReference type="PANTHER" id="PTHR43877">
    <property type="entry name" value="AMINOALKYLPHOSPHONATE N-ACETYLTRANSFERASE-RELATED-RELATED"/>
    <property type="match status" value="1"/>
</dbReference>
<keyword evidence="2" id="KW-0012">Acyltransferase</keyword>
<gene>
    <name evidence="4" type="ORF">Pka01_46440</name>
</gene>
<dbReference type="EMBL" id="BONV01000021">
    <property type="protein sequence ID" value="GIG81517.1"/>
    <property type="molecule type" value="Genomic_DNA"/>
</dbReference>
<evidence type="ECO:0000313" key="5">
    <source>
        <dbReference type="Proteomes" id="UP000630097"/>
    </source>
</evidence>
<dbReference type="SUPFAM" id="SSF55729">
    <property type="entry name" value="Acyl-CoA N-acyltransferases (Nat)"/>
    <property type="match status" value="1"/>
</dbReference>
<protein>
    <recommendedName>
        <fullName evidence="3">N-acetyltransferase domain-containing protein</fullName>
    </recommendedName>
</protein>
<evidence type="ECO:0000259" key="3">
    <source>
        <dbReference type="PROSITE" id="PS51186"/>
    </source>
</evidence>
<evidence type="ECO:0000256" key="1">
    <source>
        <dbReference type="ARBA" id="ARBA00022679"/>
    </source>
</evidence>
<dbReference type="AlphaFoldDB" id="A0A8J3PUZ9"/>
<dbReference type="RefSeq" id="WP_203884886.1">
    <property type="nucleotide sequence ID" value="NZ_BAABHH010000004.1"/>
</dbReference>
<name>A0A8J3PUZ9_9ACTN</name>
<proteinExistence type="predicted"/>
<dbReference type="Proteomes" id="UP000630097">
    <property type="component" value="Unassembled WGS sequence"/>
</dbReference>
<dbReference type="PROSITE" id="PS51186">
    <property type="entry name" value="GNAT"/>
    <property type="match status" value="1"/>
</dbReference>
<reference evidence="4 5" key="1">
    <citation type="submission" date="2021-01" db="EMBL/GenBank/DDBJ databases">
        <title>Whole genome shotgun sequence of Planotetraspora kaengkrachanensis NBRC 104272.</title>
        <authorList>
            <person name="Komaki H."/>
            <person name="Tamura T."/>
        </authorList>
    </citation>
    <scope>NUCLEOTIDE SEQUENCE [LARGE SCALE GENOMIC DNA]</scope>
    <source>
        <strain evidence="4 5">NBRC 104272</strain>
    </source>
</reference>
<dbReference type="CDD" id="cd04301">
    <property type="entry name" value="NAT_SF"/>
    <property type="match status" value="1"/>
</dbReference>
<keyword evidence="5" id="KW-1185">Reference proteome</keyword>
<keyword evidence="1" id="KW-0808">Transferase</keyword>
<accession>A0A8J3PUZ9</accession>
<evidence type="ECO:0000313" key="4">
    <source>
        <dbReference type="EMBL" id="GIG81517.1"/>
    </source>
</evidence>